<evidence type="ECO:0000256" key="3">
    <source>
        <dbReference type="ARBA" id="ARBA00016943"/>
    </source>
</evidence>
<keyword evidence="11" id="KW-0119">Carbohydrate metabolism</keyword>
<name>A0A6J5Z0Y8_9ZZZZ</name>
<evidence type="ECO:0000256" key="5">
    <source>
        <dbReference type="ARBA" id="ARBA00022723"/>
    </source>
</evidence>
<dbReference type="EC" id="2.7.1.15" evidence="2"/>
<reference evidence="13" key="1">
    <citation type="submission" date="2020-05" db="EMBL/GenBank/DDBJ databases">
        <authorList>
            <person name="Chiriac C."/>
            <person name="Salcher M."/>
            <person name="Ghai R."/>
            <person name="Kavagutti S V."/>
        </authorList>
    </citation>
    <scope>NUCLEOTIDE SEQUENCE</scope>
</reference>
<dbReference type="CDD" id="cd01174">
    <property type="entry name" value="ribokinase"/>
    <property type="match status" value="1"/>
</dbReference>
<dbReference type="GO" id="GO:0004747">
    <property type="term" value="F:ribokinase activity"/>
    <property type="evidence" value="ECO:0007669"/>
    <property type="project" value="UniProtKB-EC"/>
</dbReference>
<gene>
    <name evidence="13" type="ORF">UFOPK3574_00577</name>
</gene>
<accession>A0A6J5Z0Y8</accession>
<dbReference type="InterPro" id="IPR029056">
    <property type="entry name" value="Ribokinase-like"/>
</dbReference>
<comment type="similarity">
    <text evidence="1">Belongs to the carbohydrate kinase PfkB family.</text>
</comment>
<evidence type="ECO:0000256" key="4">
    <source>
        <dbReference type="ARBA" id="ARBA00022679"/>
    </source>
</evidence>
<evidence type="ECO:0000256" key="9">
    <source>
        <dbReference type="ARBA" id="ARBA00022842"/>
    </source>
</evidence>
<keyword evidence="4" id="KW-0808">Transferase</keyword>
<evidence type="ECO:0000256" key="1">
    <source>
        <dbReference type="ARBA" id="ARBA00010688"/>
    </source>
</evidence>
<dbReference type="EMBL" id="CAESAF010000048">
    <property type="protein sequence ID" value="CAB4336271.1"/>
    <property type="molecule type" value="Genomic_DNA"/>
</dbReference>
<evidence type="ECO:0000256" key="6">
    <source>
        <dbReference type="ARBA" id="ARBA00022741"/>
    </source>
</evidence>
<evidence type="ECO:0000313" key="13">
    <source>
        <dbReference type="EMBL" id="CAB4336271.1"/>
    </source>
</evidence>
<dbReference type="Gene3D" id="3.40.1190.20">
    <property type="match status" value="1"/>
</dbReference>
<dbReference type="PROSITE" id="PS00584">
    <property type="entry name" value="PFKB_KINASES_2"/>
    <property type="match status" value="1"/>
</dbReference>
<evidence type="ECO:0000256" key="7">
    <source>
        <dbReference type="ARBA" id="ARBA00022777"/>
    </source>
</evidence>
<evidence type="ECO:0000259" key="12">
    <source>
        <dbReference type="Pfam" id="PF00294"/>
    </source>
</evidence>
<dbReference type="InterPro" id="IPR002139">
    <property type="entry name" value="Ribo/fructo_kinase"/>
</dbReference>
<sequence length="306" mass="32417">MKSFANTKIAVIGSTMMDLTVYADILPSAGETRFGESFTTGFGGKGANQAVMAARTGATVTMITGIGSDGFGDESLQNFKNSQMDTTSVLRLDTHTGVAHIWVDGQGQNRISIVPGANFKLTPQDAIDEVSKLKDVSVLIAQCEIPQEVTLAAFRTAQELGITTILNPAPYQPLTDDLLDLTDWLIPNEIEFAELDKAHRAPDTDEIIASLRDKGRTIVTLGSEGAALVTTEGKVKRFSARKVSATDTTGAGDCFIGAFAAAIAAGANEDSAVQFGIDCATKSVTRKGAQSSYPKLEEIDFSLIVK</sequence>
<dbReference type="PANTHER" id="PTHR10584">
    <property type="entry name" value="SUGAR KINASE"/>
    <property type="match status" value="1"/>
</dbReference>
<dbReference type="GO" id="GO:0005524">
    <property type="term" value="F:ATP binding"/>
    <property type="evidence" value="ECO:0007669"/>
    <property type="project" value="UniProtKB-KW"/>
</dbReference>
<dbReference type="NCBIfam" id="TIGR02152">
    <property type="entry name" value="D_ribokin_bact"/>
    <property type="match status" value="1"/>
</dbReference>
<feature type="domain" description="Carbohydrate kinase PfkB" evidence="12">
    <location>
        <begin position="7"/>
        <end position="295"/>
    </location>
</feature>
<keyword evidence="8" id="KW-0067">ATP-binding</keyword>
<proteinExistence type="inferred from homology"/>
<dbReference type="GO" id="GO:0006014">
    <property type="term" value="P:D-ribose metabolic process"/>
    <property type="evidence" value="ECO:0007669"/>
    <property type="project" value="InterPro"/>
</dbReference>
<dbReference type="InterPro" id="IPR011611">
    <property type="entry name" value="PfkB_dom"/>
</dbReference>
<protein>
    <recommendedName>
        <fullName evidence="3">Ribokinase</fullName>
        <ecNumber evidence="2">2.7.1.15</ecNumber>
    </recommendedName>
</protein>
<keyword evidence="10" id="KW-0630">Potassium</keyword>
<keyword evidence="6" id="KW-0547">Nucleotide-binding</keyword>
<dbReference type="HAMAP" id="MF_01987">
    <property type="entry name" value="Ribokinase"/>
    <property type="match status" value="1"/>
</dbReference>
<evidence type="ECO:0000256" key="2">
    <source>
        <dbReference type="ARBA" id="ARBA00012035"/>
    </source>
</evidence>
<dbReference type="InterPro" id="IPR002173">
    <property type="entry name" value="Carboh/pur_kinase_PfkB_CS"/>
</dbReference>
<dbReference type="PRINTS" id="PR00990">
    <property type="entry name" value="RIBOKINASE"/>
</dbReference>
<keyword evidence="7" id="KW-0418">Kinase</keyword>
<evidence type="ECO:0000256" key="8">
    <source>
        <dbReference type="ARBA" id="ARBA00022840"/>
    </source>
</evidence>
<evidence type="ECO:0000256" key="10">
    <source>
        <dbReference type="ARBA" id="ARBA00022958"/>
    </source>
</evidence>
<dbReference type="InterPro" id="IPR011877">
    <property type="entry name" value="Ribokinase"/>
</dbReference>
<dbReference type="SUPFAM" id="SSF53613">
    <property type="entry name" value="Ribokinase-like"/>
    <property type="match status" value="1"/>
</dbReference>
<keyword evidence="9" id="KW-0460">Magnesium</keyword>
<dbReference type="GO" id="GO:0046872">
    <property type="term" value="F:metal ion binding"/>
    <property type="evidence" value="ECO:0007669"/>
    <property type="project" value="UniProtKB-KW"/>
</dbReference>
<dbReference type="AlphaFoldDB" id="A0A6J5Z0Y8"/>
<evidence type="ECO:0000256" key="11">
    <source>
        <dbReference type="ARBA" id="ARBA00023277"/>
    </source>
</evidence>
<organism evidence="13">
    <name type="scientific">freshwater metagenome</name>
    <dbReference type="NCBI Taxonomy" id="449393"/>
    <lineage>
        <taxon>unclassified sequences</taxon>
        <taxon>metagenomes</taxon>
        <taxon>ecological metagenomes</taxon>
    </lineage>
</organism>
<dbReference type="PANTHER" id="PTHR10584:SF166">
    <property type="entry name" value="RIBOKINASE"/>
    <property type="match status" value="1"/>
</dbReference>
<dbReference type="Pfam" id="PF00294">
    <property type="entry name" value="PfkB"/>
    <property type="match status" value="1"/>
</dbReference>
<keyword evidence="5" id="KW-0479">Metal-binding</keyword>